<evidence type="ECO:0000313" key="2">
    <source>
        <dbReference type="Proteomes" id="UP000198462"/>
    </source>
</evidence>
<dbReference type="SUPFAM" id="SSF81901">
    <property type="entry name" value="HCP-like"/>
    <property type="match status" value="1"/>
</dbReference>
<protein>
    <recommendedName>
        <fullName evidence="3">Sel1 repeat family protein</fullName>
    </recommendedName>
</protein>
<sequence length="95" mass="10630">MEQRPGHADARFLQRNLQRALQGEAEAFYELGVAYAAGREGVGIDLIQAHKWFNLAALKGDVRAVCDRRELSEEMSKEEISVAQREARAFLKAVA</sequence>
<dbReference type="InterPro" id="IPR011990">
    <property type="entry name" value="TPR-like_helical_dom_sf"/>
</dbReference>
<accession>A0A219B4F6</accession>
<dbReference type="Proteomes" id="UP000198462">
    <property type="component" value="Unassembled WGS sequence"/>
</dbReference>
<dbReference type="STRING" id="1234595.C725_2250"/>
<dbReference type="Gene3D" id="1.25.40.10">
    <property type="entry name" value="Tetratricopeptide repeat domain"/>
    <property type="match status" value="1"/>
</dbReference>
<dbReference type="InterPro" id="IPR006597">
    <property type="entry name" value="Sel1-like"/>
</dbReference>
<comment type="caution">
    <text evidence="1">The sequence shown here is derived from an EMBL/GenBank/DDBJ whole genome shotgun (WGS) entry which is preliminary data.</text>
</comment>
<evidence type="ECO:0008006" key="3">
    <source>
        <dbReference type="Google" id="ProtNLM"/>
    </source>
</evidence>
<evidence type="ECO:0000313" key="1">
    <source>
        <dbReference type="EMBL" id="OWV33280.1"/>
    </source>
</evidence>
<keyword evidence="2" id="KW-1185">Reference proteome</keyword>
<dbReference type="RefSeq" id="WP_088712066.1">
    <property type="nucleotide sequence ID" value="NZ_NFZT01000001.1"/>
</dbReference>
<organism evidence="1 2">
    <name type="scientific">Pacificimonas flava</name>
    <dbReference type="NCBI Taxonomy" id="1234595"/>
    <lineage>
        <taxon>Bacteria</taxon>
        <taxon>Pseudomonadati</taxon>
        <taxon>Pseudomonadota</taxon>
        <taxon>Alphaproteobacteria</taxon>
        <taxon>Sphingomonadales</taxon>
        <taxon>Sphingosinicellaceae</taxon>
        <taxon>Pacificimonas</taxon>
    </lineage>
</organism>
<name>A0A219B4F6_9SPHN</name>
<dbReference type="OrthoDB" id="5321503at2"/>
<dbReference type="SMART" id="SM00671">
    <property type="entry name" value="SEL1"/>
    <property type="match status" value="1"/>
</dbReference>
<proteinExistence type="predicted"/>
<gene>
    <name evidence="1" type="ORF">B5C34_07265</name>
</gene>
<dbReference type="EMBL" id="NFZT01000001">
    <property type="protein sequence ID" value="OWV33280.1"/>
    <property type="molecule type" value="Genomic_DNA"/>
</dbReference>
<dbReference type="AlphaFoldDB" id="A0A219B4F6"/>
<reference evidence="2" key="1">
    <citation type="submission" date="2017-05" db="EMBL/GenBank/DDBJ databases">
        <authorList>
            <person name="Lin X."/>
        </authorList>
    </citation>
    <scope>NUCLEOTIDE SEQUENCE [LARGE SCALE GENOMIC DNA]</scope>
    <source>
        <strain evidence="2">JLT2012</strain>
    </source>
</reference>